<dbReference type="EMBL" id="JAFBCF010000001">
    <property type="protein sequence ID" value="MBM7797348.1"/>
    <property type="molecule type" value="Genomic_DNA"/>
</dbReference>
<dbReference type="Pfam" id="PF07859">
    <property type="entry name" value="Abhydrolase_3"/>
    <property type="match status" value="1"/>
</dbReference>
<organism evidence="3 4">
    <name type="scientific">Microlunatus panaciterrae</name>
    <dbReference type="NCBI Taxonomy" id="400768"/>
    <lineage>
        <taxon>Bacteria</taxon>
        <taxon>Bacillati</taxon>
        <taxon>Actinomycetota</taxon>
        <taxon>Actinomycetes</taxon>
        <taxon>Propionibacteriales</taxon>
        <taxon>Propionibacteriaceae</taxon>
        <taxon>Microlunatus</taxon>
    </lineage>
</organism>
<dbReference type="Gene3D" id="3.40.50.1820">
    <property type="entry name" value="alpha/beta hydrolase"/>
    <property type="match status" value="1"/>
</dbReference>
<gene>
    <name evidence="3" type="ORF">JOE57_000269</name>
</gene>
<comment type="caution">
    <text evidence="3">The sequence shown here is derived from an EMBL/GenBank/DDBJ whole genome shotgun (WGS) entry which is preliminary data.</text>
</comment>
<dbReference type="PANTHER" id="PTHR48081:SF8">
    <property type="entry name" value="ALPHA_BETA HYDROLASE FOLD-3 DOMAIN-CONTAINING PROTEIN-RELATED"/>
    <property type="match status" value="1"/>
</dbReference>
<proteinExistence type="predicted"/>
<protein>
    <submittedName>
        <fullName evidence="3">Acetyl esterase</fullName>
        <ecNumber evidence="3">3.1.1.-</ecNumber>
    </submittedName>
</protein>
<reference evidence="3 4" key="1">
    <citation type="submission" date="2021-01" db="EMBL/GenBank/DDBJ databases">
        <title>Sequencing the genomes of 1000 actinobacteria strains.</title>
        <authorList>
            <person name="Klenk H.-P."/>
        </authorList>
    </citation>
    <scope>NUCLEOTIDE SEQUENCE [LARGE SCALE GENOMIC DNA]</scope>
    <source>
        <strain evidence="3 4">DSM 18662</strain>
    </source>
</reference>
<dbReference type="InterPro" id="IPR029058">
    <property type="entry name" value="AB_hydrolase_fold"/>
</dbReference>
<feature type="domain" description="Alpha/beta hydrolase fold-3" evidence="2">
    <location>
        <begin position="82"/>
        <end position="297"/>
    </location>
</feature>
<dbReference type="GO" id="GO:0016787">
    <property type="term" value="F:hydrolase activity"/>
    <property type="evidence" value="ECO:0007669"/>
    <property type="project" value="UniProtKB-KW"/>
</dbReference>
<dbReference type="PANTHER" id="PTHR48081">
    <property type="entry name" value="AB HYDROLASE SUPERFAMILY PROTEIN C4A8.06C"/>
    <property type="match status" value="1"/>
</dbReference>
<evidence type="ECO:0000256" key="1">
    <source>
        <dbReference type="ARBA" id="ARBA00022801"/>
    </source>
</evidence>
<evidence type="ECO:0000313" key="4">
    <source>
        <dbReference type="Proteomes" id="UP000704762"/>
    </source>
</evidence>
<sequence length="320" mass="35232">MHWRTRLFTRLSRMLPHPSEPTDRYLTWMRYEPPLVLSRILSGPIGRRLRITERPVPVTGGAVTVRIYQPWPREPHSQLPLVINFHGGGFVFGNLSQTDWLCCRVADRARAVVVSVAYRMAPEHPAPGPFQDAWDSTRWLIEHAAALGADPADVSVMGASAGGNLAALVALAHRDACRQDPQLQPLRHQILLYPATDLTLGSPSVAEFAAGPIVTRPVLEWYGQHYLPQGRPDSIGYDDPRVSPLHHPDHTDVAPALIMVAGLDGLRDDGIRYGDILTAAGVETRVINFADAIHGFASMPLFSPSARDALDEIVTLIRTP</sequence>
<accession>A0ABS2RF37</accession>
<dbReference type="RefSeq" id="WP_204916057.1">
    <property type="nucleotide sequence ID" value="NZ_BAAAQP010000003.1"/>
</dbReference>
<dbReference type="Proteomes" id="UP000704762">
    <property type="component" value="Unassembled WGS sequence"/>
</dbReference>
<dbReference type="SUPFAM" id="SSF53474">
    <property type="entry name" value="alpha/beta-Hydrolases"/>
    <property type="match status" value="1"/>
</dbReference>
<dbReference type="InterPro" id="IPR013094">
    <property type="entry name" value="AB_hydrolase_3"/>
</dbReference>
<keyword evidence="4" id="KW-1185">Reference proteome</keyword>
<evidence type="ECO:0000313" key="3">
    <source>
        <dbReference type="EMBL" id="MBM7797348.1"/>
    </source>
</evidence>
<keyword evidence="1 3" id="KW-0378">Hydrolase</keyword>
<name>A0ABS2RF37_9ACTN</name>
<dbReference type="EC" id="3.1.1.-" evidence="3"/>
<dbReference type="InterPro" id="IPR050300">
    <property type="entry name" value="GDXG_lipolytic_enzyme"/>
</dbReference>
<evidence type="ECO:0000259" key="2">
    <source>
        <dbReference type="Pfam" id="PF07859"/>
    </source>
</evidence>